<dbReference type="Proteomes" id="UP000507470">
    <property type="component" value="Unassembled WGS sequence"/>
</dbReference>
<keyword evidence="2" id="KW-1185">Reference proteome</keyword>
<organism evidence="1 2">
    <name type="scientific">Mytilus coruscus</name>
    <name type="common">Sea mussel</name>
    <dbReference type="NCBI Taxonomy" id="42192"/>
    <lineage>
        <taxon>Eukaryota</taxon>
        <taxon>Metazoa</taxon>
        <taxon>Spiralia</taxon>
        <taxon>Lophotrochozoa</taxon>
        <taxon>Mollusca</taxon>
        <taxon>Bivalvia</taxon>
        <taxon>Autobranchia</taxon>
        <taxon>Pteriomorphia</taxon>
        <taxon>Mytilida</taxon>
        <taxon>Mytiloidea</taxon>
        <taxon>Mytilidae</taxon>
        <taxon>Mytilinae</taxon>
        <taxon>Mytilus</taxon>
    </lineage>
</organism>
<dbReference type="Pfam" id="PF05380">
    <property type="entry name" value="Peptidase_A17"/>
    <property type="match status" value="1"/>
</dbReference>
<reference evidence="1 2" key="1">
    <citation type="submission" date="2020-06" db="EMBL/GenBank/DDBJ databases">
        <authorList>
            <person name="Li R."/>
            <person name="Bekaert M."/>
        </authorList>
    </citation>
    <scope>NUCLEOTIDE SEQUENCE [LARGE SCALE GENOMIC DNA]</scope>
    <source>
        <strain evidence="2">wild</strain>
    </source>
</reference>
<gene>
    <name evidence="1" type="ORF">MCOR_55672</name>
</gene>
<dbReference type="PANTHER" id="PTHR47331:SF5">
    <property type="entry name" value="RIBONUCLEASE H"/>
    <property type="match status" value="1"/>
</dbReference>
<evidence type="ECO:0000313" key="1">
    <source>
        <dbReference type="EMBL" id="CAC5423702.1"/>
    </source>
</evidence>
<dbReference type="AlphaFoldDB" id="A0A6J8EVD9"/>
<dbReference type="InterPro" id="IPR008042">
    <property type="entry name" value="Retrotrans_Pao"/>
</dbReference>
<protein>
    <submittedName>
        <fullName evidence="1">Uncharacterized protein</fullName>
    </submittedName>
</protein>
<sequence>MIEVLHEDHTEPEITDADEYKFNLDSKLRQIRKLTQLIKSNKTSDLQVQSTMNANAGCYVPILNTCNTNISAVYSLNTSKSIPLEENHTENQSRNFSGQNVQSYNSQEDCSVIPPLSKPPSILNASTTAYGATVYLCNHHKSFLVIGKNRVAMFKQLTLPQLELMAALIGARLADHVKSALQIEDITFWSDSQIVLQWLSTSKQLKRFIRNRVTEIRKLTNTQEWRHCTTEDNPADLLTKDSACHILKITHYGSTDPNGSAINQNGGRGSQMTQQCYLPVQI</sequence>
<dbReference type="EMBL" id="CACVKT020009847">
    <property type="protein sequence ID" value="CAC5423702.1"/>
    <property type="molecule type" value="Genomic_DNA"/>
</dbReference>
<proteinExistence type="predicted"/>
<name>A0A6J8EVD9_MYTCO</name>
<accession>A0A6J8EVD9</accession>
<dbReference type="InterPro" id="IPR012337">
    <property type="entry name" value="RNaseH-like_sf"/>
</dbReference>
<evidence type="ECO:0000313" key="2">
    <source>
        <dbReference type="Proteomes" id="UP000507470"/>
    </source>
</evidence>
<dbReference type="InterPro" id="IPR036397">
    <property type="entry name" value="RNaseH_sf"/>
</dbReference>
<dbReference type="PANTHER" id="PTHR47331">
    <property type="entry name" value="PHD-TYPE DOMAIN-CONTAINING PROTEIN"/>
    <property type="match status" value="1"/>
</dbReference>
<dbReference type="GO" id="GO:0003676">
    <property type="term" value="F:nucleic acid binding"/>
    <property type="evidence" value="ECO:0007669"/>
    <property type="project" value="InterPro"/>
</dbReference>
<dbReference type="SUPFAM" id="SSF53098">
    <property type="entry name" value="Ribonuclease H-like"/>
    <property type="match status" value="1"/>
</dbReference>
<dbReference type="Gene3D" id="3.30.420.10">
    <property type="entry name" value="Ribonuclease H-like superfamily/Ribonuclease H"/>
    <property type="match status" value="1"/>
</dbReference>
<dbReference type="OrthoDB" id="6147003at2759"/>